<keyword evidence="2" id="KW-1185">Reference proteome</keyword>
<name>A0ACB9ZM47_CATRO</name>
<gene>
    <name evidence="1" type="ORF">M9H77_34515</name>
</gene>
<dbReference type="EMBL" id="CM044708">
    <property type="protein sequence ID" value="KAI5648510.1"/>
    <property type="molecule type" value="Genomic_DNA"/>
</dbReference>
<sequence length="349" mass="37926">MASEKQISASCLNIITVLIISISCLFLPVLSIPLLRNWKSLATIKEVNQKGPYLGLITVYPPEEDAFFAIGAFKPDPRHPYVDISGRRFRIGKVEGRKVIYVRCGVGLVNAAAATQQMLDIFNIIGILHFGISGNLNSSLSIGDVLIPKSFVQTGLWDWLKPNATMPTNDVAELHIGKYNVPVGDGHNLLGLIGYSTEQFYSESGNPNNPQRTSWFEVTESWFQSASILEGLELQQCVNSSFCLPEKPKLVIGLNATTSDSFIDNAAYRNFLLSTFHVSSTDMESAAVIMTSLSNGFPVLVIRGLSDLAGAQSGNNTVRVFGALAATNVANAVVRFVQTFKGSDSPIFL</sequence>
<accession>A0ACB9ZM47</accession>
<evidence type="ECO:0000313" key="1">
    <source>
        <dbReference type="EMBL" id="KAI5648510.1"/>
    </source>
</evidence>
<dbReference type="Proteomes" id="UP001060085">
    <property type="component" value="Linkage Group LG08"/>
</dbReference>
<comment type="caution">
    <text evidence="1">The sequence shown here is derived from an EMBL/GenBank/DDBJ whole genome shotgun (WGS) entry which is preliminary data.</text>
</comment>
<protein>
    <submittedName>
        <fullName evidence="1">Uncharacterized protein</fullName>
    </submittedName>
</protein>
<reference evidence="2" key="1">
    <citation type="journal article" date="2023" name="Nat. Plants">
        <title>Single-cell RNA sequencing provides a high-resolution roadmap for understanding the multicellular compartmentation of specialized metabolism.</title>
        <authorList>
            <person name="Sun S."/>
            <person name="Shen X."/>
            <person name="Li Y."/>
            <person name="Li Y."/>
            <person name="Wang S."/>
            <person name="Li R."/>
            <person name="Zhang H."/>
            <person name="Shen G."/>
            <person name="Guo B."/>
            <person name="Wei J."/>
            <person name="Xu J."/>
            <person name="St-Pierre B."/>
            <person name="Chen S."/>
            <person name="Sun C."/>
        </authorList>
    </citation>
    <scope>NUCLEOTIDE SEQUENCE [LARGE SCALE GENOMIC DNA]</scope>
</reference>
<proteinExistence type="predicted"/>
<evidence type="ECO:0000313" key="2">
    <source>
        <dbReference type="Proteomes" id="UP001060085"/>
    </source>
</evidence>
<organism evidence="1 2">
    <name type="scientific">Catharanthus roseus</name>
    <name type="common">Madagascar periwinkle</name>
    <name type="synonym">Vinca rosea</name>
    <dbReference type="NCBI Taxonomy" id="4058"/>
    <lineage>
        <taxon>Eukaryota</taxon>
        <taxon>Viridiplantae</taxon>
        <taxon>Streptophyta</taxon>
        <taxon>Embryophyta</taxon>
        <taxon>Tracheophyta</taxon>
        <taxon>Spermatophyta</taxon>
        <taxon>Magnoliopsida</taxon>
        <taxon>eudicotyledons</taxon>
        <taxon>Gunneridae</taxon>
        <taxon>Pentapetalae</taxon>
        <taxon>asterids</taxon>
        <taxon>lamiids</taxon>
        <taxon>Gentianales</taxon>
        <taxon>Apocynaceae</taxon>
        <taxon>Rauvolfioideae</taxon>
        <taxon>Vinceae</taxon>
        <taxon>Catharanthinae</taxon>
        <taxon>Catharanthus</taxon>
    </lineage>
</organism>